<keyword evidence="6 10" id="KW-1133">Transmembrane helix</keyword>
<evidence type="ECO:0000256" key="5">
    <source>
        <dbReference type="ARBA" id="ARBA00022832"/>
    </source>
</evidence>
<evidence type="ECO:0000256" key="7">
    <source>
        <dbReference type="ARBA" id="ARBA00023098"/>
    </source>
</evidence>
<dbReference type="GO" id="GO:0042761">
    <property type="term" value="P:very long-chain fatty acid biosynthetic process"/>
    <property type="evidence" value="ECO:0007669"/>
    <property type="project" value="TreeGrafter"/>
</dbReference>
<evidence type="ECO:0000256" key="2">
    <source>
        <dbReference type="ARBA" id="ARBA00022516"/>
    </source>
</evidence>
<dbReference type="EC" id="2.3.1.-" evidence="10"/>
<comment type="catalytic activity">
    <reaction evidence="10">
        <text>an acyl-CoA + malonyl-CoA + H(+) = a 3-oxoacyl-CoA + CO2 + CoA</text>
        <dbReference type="Rhea" id="RHEA:50252"/>
        <dbReference type="ChEBI" id="CHEBI:15378"/>
        <dbReference type="ChEBI" id="CHEBI:16526"/>
        <dbReference type="ChEBI" id="CHEBI:57287"/>
        <dbReference type="ChEBI" id="CHEBI:57384"/>
        <dbReference type="ChEBI" id="CHEBI:58342"/>
        <dbReference type="ChEBI" id="CHEBI:90726"/>
    </reaction>
    <physiologicalReaction direction="left-to-right" evidence="10">
        <dbReference type="Rhea" id="RHEA:50253"/>
    </physiologicalReaction>
</comment>
<comment type="similarity">
    <text evidence="10">Belongs to the ELO family.</text>
</comment>
<dbReference type="GO" id="GO:0019367">
    <property type="term" value="P:fatty acid elongation, saturated fatty acid"/>
    <property type="evidence" value="ECO:0007669"/>
    <property type="project" value="TreeGrafter"/>
</dbReference>
<dbReference type="GO" id="GO:0005789">
    <property type="term" value="C:endoplasmic reticulum membrane"/>
    <property type="evidence" value="ECO:0007669"/>
    <property type="project" value="TreeGrafter"/>
</dbReference>
<feature type="transmembrane region" description="Helical" evidence="10">
    <location>
        <begin position="46"/>
        <end position="65"/>
    </location>
</feature>
<organism evidence="11 12">
    <name type="scientific">Sporidiobolus salmonicolor</name>
    <name type="common">Yeast-like fungus</name>
    <name type="synonym">Sporobolomyces salmonicolor</name>
    <dbReference type="NCBI Taxonomy" id="5005"/>
    <lineage>
        <taxon>Eukaryota</taxon>
        <taxon>Fungi</taxon>
        <taxon>Dikarya</taxon>
        <taxon>Basidiomycota</taxon>
        <taxon>Pucciniomycotina</taxon>
        <taxon>Microbotryomycetes</taxon>
        <taxon>Sporidiobolales</taxon>
        <taxon>Sporidiobolaceae</taxon>
        <taxon>Sporobolomyces</taxon>
    </lineage>
</organism>
<comment type="subcellular location">
    <subcellularLocation>
        <location evidence="1">Membrane</location>
        <topology evidence="1">Multi-pass membrane protein</topology>
    </subcellularLocation>
</comment>
<comment type="caution">
    <text evidence="10">Lacks conserved residue(s) required for the propagation of feature annotation.</text>
</comment>
<evidence type="ECO:0000256" key="3">
    <source>
        <dbReference type="ARBA" id="ARBA00022679"/>
    </source>
</evidence>
<dbReference type="PANTHER" id="PTHR11157:SF169">
    <property type="entry name" value="ELONGATION OF FATTY ACIDS PROTEIN"/>
    <property type="match status" value="1"/>
</dbReference>
<evidence type="ECO:0000256" key="1">
    <source>
        <dbReference type="ARBA" id="ARBA00004141"/>
    </source>
</evidence>
<dbReference type="Proteomes" id="UP000243876">
    <property type="component" value="Unassembled WGS sequence"/>
</dbReference>
<evidence type="ECO:0000313" key="12">
    <source>
        <dbReference type="Proteomes" id="UP000243876"/>
    </source>
</evidence>
<feature type="transmembrane region" description="Helical" evidence="10">
    <location>
        <begin position="210"/>
        <end position="230"/>
    </location>
</feature>
<evidence type="ECO:0000256" key="10">
    <source>
        <dbReference type="RuleBase" id="RU361115"/>
    </source>
</evidence>
<keyword evidence="4 10" id="KW-0812">Transmembrane</keyword>
<dbReference type="GO" id="GO:0030148">
    <property type="term" value="P:sphingolipid biosynthetic process"/>
    <property type="evidence" value="ECO:0007669"/>
    <property type="project" value="TreeGrafter"/>
</dbReference>
<keyword evidence="3 10" id="KW-0808">Transferase</keyword>
<keyword evidence="5 10" id="KW-0276">Fatty acid metabolism</keyword>
<dbReference type="GO" id="GO:0034625">
    <property type="term" value="P:fatty acid elongation, monounsaturated fatty acid"/>
    <property type="evidence" value="ECO:0007669"/>
    <property type="project" value="TreeGrafter"/>
</dbReference>
<dbReference type="OrthoDB" id="10259681at2759"/>
<evidence type="ECO:0000313" key="11">
    <source>
        <dbReference type="EMBL" id="CEQ42751.1"/>
    </source>
</evidence>
<dbReference type="Pfam" id="PF01151">
    <property type="entry name" value="ELO"/>
    <property type="match status" value="2"/>
</dbReference>
<keyword evidence="2 10" id="KW-0444">Lipid biosynthesis</keyword>
<evidence type="ECO:0000256" key="9">
    <source>
        <dbReference type="ARBA" id="ARBA00023160"/>
    </source>
</evidence>
<gene>
    <name evidence="11" type="primary">SPOSA6832_04606</name>
</gene>
<accession>A0A0D6ESK5</accession>
<dbReference type="AlphaFoldDB" id="A0A0D6ESK5"/>
<dbReference type="EMBL" id="CENE01000034">
    <property type="protein sequence ID" value="CEQ42751.1"/>
    <property type="molecule type" value="Genomic_DNA"/>
</dbReference>
<keyword evidence="7 10" id="KW-0443">Lipid metabolism</keyword>
<keyword evidence="9 10" id="KW-0275">Fatty acid biosynthesis</keyword>
<dbReference type="InterPro" id="IPR002076">
    <property type="entry name" value="ELO_fam"/>
</dbReference>
<evidence type="ECO:0000256" key="4">
    <source>
        <dbReference type="ARBA" id="ARBA00022692"/>
    </source>
</evidence>
<dbReference type="GO" id="GO:0034626">
    <property type="term" value="P:fatty acid elongation, polyunsaturated fatty acid"/>
    <property type="evidence" value="ECO:0007669"/>
    <property type="project" value="TreeGrafter"/>
</dbReference>
<dbReference type="PANTHER" id="PTHR11157">
    <property type="entry name" value="FATTY ACID ACYL TRANSFERASE-RELATED"/>
    <property type="match status" value="1"/>
</dbReference>
<feature type="transmembrane region" description="Helical" evidence="10">
    <location>
        <begin position="77"/>
        <end position="97"/>
    </location>
</feature>
<name>A0A0D6ESK5_SPOSA</name>
<feature type="transmembrane region" description="Helical" evidence="10">
    <location>
        <begin position="180"/>
        <end position="198"/>
    </location>
</feature>
<sequence>MDYETFSSTHQPRPSSFLASLKNAPKPAAPAGIPFPSAYDTFMNPLTPLLFGLFYFATAKTLSHYQNGRNRIQGKGWNVVVVAHNIFLAVYSGWTFLGTAPQVLGSFWRGFMQNGFPGLVHAFCDSEFVLWGSQQFPRFAYIFYVSKFYEIVDTAILLLKGKKVGMLQSYHHTGAIWTMYAAFRAQAMPVGFLLPVRSTFSALTPIPPQIWLFCCFNSFIHTLMYTYYALTAMRLPFPRFLKKSLTRMQITQFLVGGSLAASYLFISLPDLPGAQKASAAVSSFSGTMSSQLEQGMDTLRREGAQCLANTAQRAAVWLNVAYLIPLSPCPFARFLSLCSSEDLTPTSTAYLFVAFFVQSYRRGTAANKAAADAAVKAKKSA</sequence>
<dbReference type="GO" id="GO:0009922">
    <property type="term" value="F:fatty acid elongase activity"/>
    <property type="evidence" value="ECO:0007669"/>
    <property type="project" value="InterPro"/>
</dbReference>
<proteinExistence type="inferred from homology"/>
<keyword evidence="8 10" id="KW-0472">Membrane</keyword>
<protein>
    <recommendedName>
        <fullName evidence="10">Elongation of fatty acids protein</fullName>
        <ecNumber evidence="10">2.3.1.-</ecNumber>
    </recommendedName>
</protein>
<keyword evidence="12" id="KW-1185">Reference proteome</keyword>
<evidence type="ECO:0000256" key="8">
    <source>
        <dbReference type="ARBA" id="ARBA00023136"/>
    </source>
</evidence>
<evidence type="ECO:0000256" key="6">
    <source>
        <dbReference type="ARBA" id="ARBA00022989"/>
    </source>
</evidence>
<reference evidence="12" key="1">
    <citation type="submission" date="2015-02" db="EMBL/GenBank/DDBJ databases">
        <authorList>
            <person name="Gon?alves P."/>
        </authorList>
    </citation>
    <scope>NUCLEOTIDE SEQUENCE [LARGE SCALE GENOMIC DNA]</scope>
</reference>